<protein>
    <submittedName>
        <fullName evidence="1">Uncharacterized protein</fullName>
    </submittedName>
</protein>
<evidence type="ECO:0000313" key="1">
    <source>
        <dbReference type="EMBL" id="RVX18304.1"/>
    </source>
</evidence>
<proteinExistence type="predicted"/>
<comment type="caution">
    <text evidence="1">The sequence shown here is derived from an EMBL/GenBank/DDBJ whole genome shotgun (WGS) entry which is preliminary data.</text>
</comment>
<reference evidence="1 2" key="1">
    <citation type="journal article" date="2018" name="PLoS Genet.">
        <title>Population sequencing reveals clonal diversity and ancestral inbreeding in the grapevine cultivar Chardonnay.</title>
        <authorList>
            <person name="Roach M.J."/>
            <person name="Johnson D.L."/>
            <person name="Bohlmann J."/>
            <person name="van Vuuren H.J."/>
            <person name="Jones S.J."/>
            <person name="Pretorius I.S."/>
            <person name="Schmidt S.A."/>
            <person name="Borneman A.R."/>
        </authorList>
    </citation>
    <scope>NUCLEOTIDE SEQUENCE [LARGE SCALE GENOMIC DNA]</scope>
    <source>
        <strain evidence="2">cv. Chardonnay</strain>
        <tissue evidence="1">Leaf</tissue>
    </source>
</reference>
<accession>A0A438KAT7</accession>
<sequence length="42" mass="4776">MRILAEYCLPLVRVGGLFLAAKGHDPQVCFCLELQLPDRYLL</sequence>
<gene>
    <name evidence="1" type="ORF">CK203_006718</name>
</gene>
<dbReference type="EMBL" id="QGNW01000011">
    <property type="protein sequence ID" value="RVX18304.1"/>
    <property type="molecule type" value="Genomic_DNA"/>
</dbReference>
<dbReference type="Proteomes" id="UP000288805">
    <property type="component" value="Unassembled WGS sequence"/>
</dbReference>
<dbReference type="AlphaFoldDB" id="A0A438KAT7"/>
<evidence type="ECO:0000313" key="2">
    <source>
        <dbReference type="Proteomes" id="UP000288805"/>
    </source>
</evidence>
<organism evidence="1 2">
    <name type="scientific">Vitis vinifera</name>
    <name type="common">Grape</name>
    <dbReference type="NCBI Taxonomy" id="29760"/>
    <lineage>
        <taxon>Eukaryota</taxon>
        <taxon>Viridiplantae</taxon>
        <taxon>Streptophyta</taxon>
        <taxon>Embryophyta</taxon>
        <taxon>Tracheophyta</taxon>
        <taxon>Spermatophyta</taxon>
        <taxon>Magnoliopsida</taxon>
        <taxon>eudicotyledons</taxon>
        <taxon>Gunneridae</taxon>
        <taxon>Pentapetalae</taxon>
        <taxon>rosids</taxon>
        <taxon>Vitales</taxon>
        <taxon>Vitaceae</taxon>
        <taxon>Viteae</taxon>
        <taxon>Vitis</taxon>
    </lineage>
</organism>
<name>A0A438KAT7_VITVI</name>